<dbReference type="Gene3D" id="2.60.40.1180">
    <property type="entry name" value="Golgi alpha-mannosidase II"/>
    <property type="match status" value="1"/>
</dbReference>
<dbReference type="PANTHER" id="PTHR43053">
    <property type="entry name" value="GLYCOSIDASE FAMILY 31"/>
    <property type="match status" value="1"/>
</dbReference>
<accession>A0A941INJ4</accession>
<evidence type="ECO:0000256" key="4">
    <source>
        <dbReference type="ARBA" id="ARBA00023295"/>
    </source>
</evidence>
<dbReference type="Pfam" id="PF16875">
    <property type="entry name" value="Glyco_hydro_36N"/>
    <property type="match status" value="1"/>
</dbReference>
<sequence length="697" mass="76038">MNRWTLRTATSSYTVEVPEHGRWAELSAWGPIGVEDGPSPLAGHGRTPFRTAADAAPAEYLPFGLRPFGGAELDVRRPGGERGSWWTFAGERSADAGELRLAFADEQLGLEAELCYRVVPGTDVIRRWVELANTGEGDLLAHRLDSAAVNVPVSAGARLTYLVGQWVQEFRLEQVELERGGFALGSTQGVSGHEYAPWLAVQDSADADGPATPTWGVSLAWSGSWHIDAQVDSGRLLRVRAGREPHEGEVLLPAGSTLTTPHLLLAFSQEGLGGLARVWHAHERLESGERGLRPRPVLYNSWEATGFDVEQDGQLELAGIAASLGAELFVVDDGWFTDRPDDTAGLGDWEPDPAAFPDGFGAFVEKVRGLGLDFGLWVEPEAVSPGSRLLAEHPDWVYGIDGRPVTLIRNQLLLDLGREEVCAHVLSWLRKLLTDYPISYLKWDMNRPPTERGRRGDPLPRALDLDAGHVANYHRILSTLRREHPHVLVEGCAGGGGRADAAAVAATDVVWPSDNTGPQDRLAIQYGFLHAHAPQVMSSWVTDSAGYFDTRPRSLRFRFVTAMAGVLGIGADIRAWSAEERAEAAQWIARYKGWRETLHRGEVHLLGAPREDTCGVQYSAPDGSHEIVLAWNSGALGGLPLLPGRPDRLRLRGLDPAARYRDESTGVEYGAIHLTHAGLPCAWRPGFDADAVVLRRC</sequence>
<organism evidence="10 11">
    <name type="scientific">Actinospica durhamensis</name>
    <dbReference type="NCBI Taxonomy" id="1508375"/>
    <lineage>
        <taxon>Bacteria</taxon>
        <taxon>Bacillati</taxon>
        <taxon>Actinomycetota</taxon>
        <taxon>Actinomycetes</taxon>
        <taxon>Catenulisporales</taxon>
        <taxon>Actinospicaceae</taxon>
        <taxon>Actinospica</taxon>
    </lineage>
</organism>
<dbReference type="InterPro" id="IPR031704">
    <property type="entry name" value="Glyco_hydro_36_N"/>
</dbReference>
<keyword evidence="11" id="KW-1185">Reference proteome</keyword>
<dbReference type="RefSeq" id="WP_212526629.1">
    <property type="nucleotide sequence ID" value="NZ_JAGSOG010000006.1"/>
</dbReference>
<comment type="caution">
    <text evidence="10">The sequence shown here is derived from an EMBL/GenBank/DDBJ whole genome shotgun (WGS) entry which is preliminary data.</text>
</comment>
<dbReference type="SUPFAM" id="SSF51445">
    <property type="entry name" value="(Trans)glycosidases"/>
    <property type="match status" value="1"/>
</dbReference>
<feature type="domain" description="Glycosyl hydrolase family 36 C-terminal" evidence="8">
    <location>
        <begin position="616"/>
        <end position="691"/>
    </location>
</feature>
<evidence type="ECO:0000256" key="5">
    <source>
        <dbReference type="PIRNR" id="PIRNR005536"/>
    </source>
</evidence>
<feature type="domain" description="Glycosyl hydrolase family 36 N-terminal" evidence="9">
    <location>
        <begin position="52"/>
        <end position="252"/>
    </location>
</feature>
<evidence type="ECO:0000259" key="8">
    <source>
        <dbReference type="Pfam" id="PF16874"/>
    </source>
</evidence>
<feature type="active site" description="Nucleophile" evidence="6">
    <location>
        <position position="444"/>
    </location>
</feature>
<evidence type="ECO:0000256" key="2">
    <source>
        <dbReference type="ARBA" id="ARBA00012755"/>
    </source>
</evidence>
<feature type="binding site" evidence="7">
    <location>
        <position position="409"/>
    </location>
    <ligand>
        <name>substrate</name>
    </ligand>
</feature>
<dbReference type="GO" id="GO:0016052">
    <property type="term" value="P:carbohydrate catabolic process"/>
    <property type="evidence" value="ECO:0007669"/>
    <property type="project" value="InterPro"/>
</dbReference>
<gene>
    <name evidence="10" type="ORF">KDL01_02410</name>
</gene>
<dbReference type="EMBL" id="JAGSOG010000006">
    <property type="protein sequence ID" value="MBR7832092.1"/>
    <property type="molecule type" value="Genomic_DNA"/>
</dbReference>
<feature type="binding site" evidence="7">
    <location>
        <begin position="442"/>
        <end position="446"/>
    </location>
    <ligand>
        <name>substrate</name>
    </ligand>
</feature>
<dbReference type="PANTHER" id="PTHR43053:SF3">
    <property type="entry name" value="ALPHA-GALACTOSIDASE C-RELATED"/>
    <property type="match status" value="1"/>
</dbReference>
<feature type="binding site" evidence="7">
    <location>
        <position position="492"/>
    </location>
    <ligand>
        <name>substrate</name>
    </ligand>
</feature>
<dbReference type="Gene3D" id="3.20.20.70">
    <property type="entry name" value="Aldolase class I"/>
    <property type="match status" value="1"/>
</dbReference>
<reference evidence="10" key="1">
    <citation type="submission" date="2021-04" db="EMBL/GenBank/DDBJ databases">
        <title>Genome based classification of Actinospica acidithermotolerans sp. nov., an actinobacterium isolated from an Indonesian hot spring.</title>
        <authorList>
            <person name="Kusuma A.B."/>
            <person name="Putra K.E."/>
            <person name="Nafisah S."/>
            <person name="Loh J."/>
            <person name="Nouioui I."/>
            <person name="Goodfellow M."/>
        </authorList>
    </citation>
    <scope>NUCLEOTIDE SEQUENCE</scope>
    <source>
        <strain evidence="10">CSCA 57</strain>
    </source>
</reference>
<proteinExistence type="inferred from homology"/>
<comment type="similarity">
    <text evidence="5">Belongs to the glycosyl hydrolase.</text>
</comment>
<comment type="catalytic activity">
    <reaction evidence="1 5">
        <text>Hydrolysis of terminal, non-reducing alpha-D-galactose residues in alpha-D-galactosides, including galactose oligosaccharides, galactomannans and galactolipids.</text>
        <dbReference type="EC" id="3.2.1.22"/>
    </reaction>
</comment>
<dbReference type="InterPro" id="IPR050985">
    <property type="entry name" value="Alpha-glycosidase_related"/>
</dbReference>
<evidence type="ECO:0000313" key="10">
    <source>
        <dbReference type="EMBL" id="MBR7832092.1"/>
    </source>
</evidence>
<dbReference type="AlphaFoldDB" id="A0A941INJ4"/>
<dbReference type="InterPro" id="IPR031705">
    <property type="entry name" value="Glyco_hydro_36_C"/>
</dbReference>
<dbReference type="InterPro" id="IPR013785">
    <property type="entry name" value="Aldolase_TIM"/>
</dbReference>
<evidence type="ECO:0000256" key="1">
    <source>
        <dbReference type="ARBA" id="ARBA00001255"/>
    </source>
</evidence>
<evidence type="ECO:0000256" key="3">
    <source>
        <dbReference type="ARBA" id="ARBA00022801"/>
    </source>
</evidence>
<evidence type="ECO:0000256" key="6">
    <source>
        <dbReference type="PIRSR" id="PIRSR005536-1"/>
    </source>
</evidence>
<evidence type="ECO:0000256" key="7">
    <source>
        <dbReference type="PIRSR" id="PIRSR005536-2"/>
    </source>
</evidence>
<dbReference type="InterPro" id="IPR013780">
    <property type="entry name" value="Glyco_hydro_b"/>
</dbReference>
<dbReference type="CDD" id="cd14791">
    <property type="entry name" value="GH36"/>
    <property type="match status" value="1"/>
</dbReference>
<keyword evidence="4 5" id="KW-0326">Glycosidase</keyword>
<dbReference type="PRINTS" id="PR00743">
    <property type="entry name" value="GLHYDRLASE36"/>
</dbReference>
<feature type="binding site" evidence="7">
    <location>
        <begin position="332"/>
        <end position="333"/>
    </location>
    <ligand>
        <name>substrate</name>
    </ligand>
</feature>
<evidence type="ECO:0000259" key="9">
    <source>
        <dbReference type="Pfam" id="PF16875"/>
    </source>
</evidence>
<dbReference type="GO" id="GO:0004557">
    <property type="term" value="F:alpha-galactosidase activity"/>
    <property type="evidence" value="ECO:0007669"/>
    <property type="project" value="UniProtKB-UniRule"/>
</dbReference>
<dbReference type="InterPro" id="IPR002252">
    <property type="entry name" value="Glyco_hydro_36"/>
</dbReference>
<keyword evidence="3 5" id="KW-0378">Hydrolase</keyword>
<feature type="binding site" evidence="7">
    <location>
        <position position="514"/>
    </location>
    <ligand>
        <name>substrate</name>
    </ligand>
</feature>
<feature type="active site" description="Proton donor" evidence="6">
    <location>
        <position position="514"/>
    </location>
</feature>
<protein>
    <recommendedName>
        <fullName evidence="2 5">Alpha-galactosidase</fullName>
        <ecNumber evidence="2 5">3.2.1.22</ecNumber>
    </recommendedName>
</protein>
<dbReference type="Pfam" id="PF16874">
    <property type="entry name" value="Glyco_hydro_36C"/>
    <property type="match status" value="1"/>
</dbReference>
<dbReference type="PIRSF" id="PIRSF005536">
    <property type="entry name" value="Agal"/>
    <property type="match status" value="1"/>
</dbReference>
<evidence type="ECO:0000313" key="11">
    <source>
        <dbReference type="Proteomes" id="UP000675781"/>
    </source>
</evidence>
<dbReference type="Pfam" id="PF02065">
    <property type="entry name" value="Melibiase"/>
    <property type="match status" value="1"/>
</dbReference>
<dbReference type="EC" id="3.2.1.22" evidence="2 5"/>
<dbReference type="Gene3D" id="2.70.98.60">
    <property type="entry name" value="alpha-galactosidase from lactobacil brevis"/>
    <property type="match status" value="1"/>
</dbReference>
<dbReference type="Proteomes" id="UP000675781">
    <property type="component" value="Unassembled WGS sequence"/>
</dbReference>
<dbReference type="InterPro" id="IPR017853">
    <property type="entry name" value="GH"/>
</dbReference>
<dbReference type="InterPro" id="IPR038417">
    <property type="entry name" value="Alpga-gal_N_sf"/>
</dbReference>
<feature type="binding site" evidence="7">
    <location>
        <position position="166"/>
    </location>
    <ligand>
        <name>substrate</name>
    </ligand>
</feature>
<name>A0A941INJ4_9ACTN</name>